<dbReference type="NCBIfam" id="TIGR00143">
    <property type="entry name" value="hypF"/>
    <property type="match status" value="1"/>
</dbReference>
<dbReference type="Pfam" id="PF01300">
    <property type="entry name" value="Sua5_yciO_yrdC"/>
    <property type="match status" value="1"/>
</dbReference>
<dbReference type="PANTHER" id="PTHR42959:SF1">
    <property type="entry name" value="CARBAMOYLTRANSFERASE HYPF"/>
    <property type="match status" value="1"/>
</dbReference>
<dbReference type="InterPro" id="IPR017968">
    <property type="entry name" value="Acylphosphatase_CS"/>
</dbReference>
<evidence type="ECO:0000256" key="4">
    <source>
        <dbReference type="ARBA" id="ARBA00022598"/>
    </source>
</evidence>
<dbReference type="Gene3D" id="3.30.420.360">
    <property type="match status" value="1"/>
</dbReference>
<dbReference type="GO" id="GO:0051604">
    <property type="term" value="P:protein maturation"/>
    <property type="evidence" value="ECO:0007669"/>
    <property type="project" value="TreeGrafter"/>
</dbReference>
<dbReference type="InterPro" id="IPR017945">
    <property type="entry name" value="DHBP_synth_RibB-like_a/b_dom"/>
</dbReference>
<dbReference type="Pfam" id="PF17788">
    <property type="entry name" value="HypF_C"/>
    <property type="match status" value="1"/>
</dbReference>
<feature type="active site" evidence="11">
    <location>
        <position position="19"/>
    </location>
</feature>
<keyword evidence="15" id="KW-1185">Reference proteome</keyword>
<dbReference type="Gene3D" id="3.90.870.50">
    <property type="match status" value="1"/>
</dbReference>
<dbReference type="Gene3D" id="3.30.110.120">
    <property type="match status" value="1"/>
</dbReference>
<keyword evidence="11" id="KW-0378">Hydrolase</keyword>
<dbReference type="UniPathway" id="UPA00335"/>
<keyword evidence="7" id="KW-0862">Zinc</keyword>
<comment type="caution">
    <text evidence="14">The sequence shown here is derived from an EMBL/GenBank/DDBJ whole genome shotgun (WGS) entry which is preliminary data.</text>
</comment>
<evidence type="ECO:0000256" key="11">
    <source>
        <dbReference type="PROSITE-ProRule" id="PRU00520"/>
    </source>
</evidence>
<dbReference type="GO" id="GO:0008270">
    <property type="term" value="F:zinc ion binding"/>
    <property type="evidence" value="ECO:0007669"/>
    <property type="project" value="UniProtKB-KW"/>
</dbReference>
<dbReference type="PROSITE" id="PS51160">
    <property type="entry name" value="ACYLPHOSPHATASE_3"/>
    <property type="match status" value="1"/>
</dbReference>
<evidence type="ECO:0000256" key="6">
    <source>
        <dbReference type="ARBA" id="ARBA00022771"/>
    </source>
</evidence>
<feature type="active site" evidence="11">
    <location>
        <position position="37"/>
    </location>
</feature>
<evidence type="ECO:0000256" key="1">
    <source>
        <dbReference type="ARBA" id="ARBA00004711"/>
    </source>
</evidence>
<organism evidence="14 15">
    <name type="scientific">Bacillus mesophilus</name>
    <dbReference type="NCBI Taxonomy" id="1808955"/>
    <lineage>
        <taxon>Bacteria</taxon>
        <taxon>Bacillati</taxon>
        <taxon>Bacillota</taxon>
        <taxon>Bacilli</taxon>
        <taxon>Bacillales</taxon>
        <taxon>Bacillaceae</taxon>
        <taxon>Bacillus</taxon>
    </lineage>
</organism>
<dbReference type="InterPro" id="IPR055128">
    <property type="entry name" value="HypF_C_2"/>
</dbReference>
<keyword evidence="4" id="KW-0436">Ligase</keyword>
<dbReference type="GO" id="GO:0003998">
    <property type="term" value="F:acylphosphatase activity"/>
    <property type="evidence" value="ECO:0007669"/>
    <property type="project" value="UniProtKB-EC"/>
</dbReference>
<dbReference type="Gene3D" id="3.30.420.40">
    <property type="match status" value="1"/>
</dbReference>
<evidence type="ECO:0000259" key="13">
    <source>
        <dbReference type="PROSITE" id="PS51163"/>
    </source>
</evidence>
<dbReference type="GO" id="GO:0003725">
    <property type="term" value="F:double-stranded RNA binding"/>
    <property type="evidence" value="ECO:0007669"/>
    <property type="project" value="InterPro"/>
</dbReference>
<feature type="domain" description="Acylphosphatase-like" evidence="12">
    <location>
        <begin position="4"/>
        <end position="90"/>
    </location>
</feature>
<evidence type="ECO:0000256" key="8">
    <source>
        <dbReference type="ARBA" id="ARBA00047645"/>
    </source>
</evidence>
<evidence type="ECO:0000313" key="14">
    <source>
        <dbReference type="EMBL" id="NEY74075.1"/>
    </source>
</evidence>
<dbReference type="GO" id="GO:0016874">
    <property type="term" value="F:ligase activity"/>
    <property type="evidence" value="ECO:0007669"/>
    <property type="project" value="UniProtKB-UniRule"/>
</dbReference>
<evidence type="ECO:0000256" key="3">
    <source>
        <dbReference type="ARBA" id="ARBA00008097"/>
    </source>
</evidence>
<dbReference type="InterPro" id="IPR051060">
    <property type="entry name" value="Carbamoyltrans_HypF-like"/>
</dbReference>
<reference evidence="14 15" key="1">
    <citation type="submission" date="2020-02" db="EMBL/GenBank/DDBJ databases">
        <title>Bacillus aquiflavi sp. nov., isolated from yellow water of strong flavor Chinese baijiu in Yibin region of China.</title>
        <authorList>
            <person name="Xie J."/>
        </authorList>
    </citation>
    <scope>NUCLEOTIDE SEQUENCE [LARGE SCALE GENOMIC DNA]</scope>
    <source>
        <strain evidence="14 15">SA4</strain>
    </source>
</reference>
<keyword evidence="14" id="KW-0808">Transferase</keyword>
<sequence>MYKALSIMVTGRVQGVGFRPFVYSLAKKFHLTGTVQNNLDHVILIMEGEKENLVRALKELKDSPPPLSKIKNITVNEIPPVYSEEFTIILSKKIEAYSLPWVSADAAICELCLEEMNDPFNRRYNYPFINCTQCGPRYTIIQSLPYDRPNTTMSEFMMCKQCYEEYENPLNRRHHAQPICCSLCGPTISLNNTKGELVTQDEEALIETGELISSGHIIGIKGIGGFHIACDALQERAVEEIRIRKNRPSRPLAIMVRDLEVVKKYCYLSKEEVEMLTSSVMPIVVLQKRKECNLPEMLSPGLSTVGIMLPYTPLHHRLFKTSSLECMVMTSANPSGLPILYKDESLHALERLCDYILTHNRDIYLPIDDSVVQFSHENMLYFRRARGFVPDPFQTKSEVDGIIAFGGNQKNTFAIGKQQDIVISAHIGDLENEEMIQFFKNQLHHYQTWLDVEVKHIAVDKHPLYASATLVKEYDCNVIPIQHHHAHLVSCMEDNGIADPCIGIILDGTGYGDDGNLWGFEFLYGNAQSFERLGHLEYTPLPGGEKAVKETWRNAVGMLHYYWQEEGIAMAIKLFPEKENEINIIKRMIEKQIHIPMAGTCGRVFDVVSAILGICLSSSYEGEAAITLSDQMINEMEHSEQIYPFQIKTNKENLLQLNLSPMIYQIIQDKLNNRCITKIIQTFHQTIVSCCVEMITRLVELKPHMNRTVMLSGGTFQNIYLTKEIKAKFQGKGFVVKTHKNVPCHDGGLSLGQIIIASHFIDKK</sequence>
<gene>
    <name evidence="14" type="primary">hypF</name>
    <name evidence="14" type="ORF">G4D63_20440</name>
</gene>
<dbReference type="InterPro" id="IPR041440">
    <property type="entry name" value="HypF_C"/>
</dbReference>
<evidence type="ECO:0000256" key="7">
    <source>
        <dbReference type="ARBA" id="ARBA00022833"/>
    </source>
</evidence>
<dbReference type="InterPro" id="IPR036046">
    <property type="entry name" value="Acylphosphatase-like_dom_sf"/>
</dbReference>
<dbReference type="SUPFAM" id="SSF55821">
    <property type="entry name" value="YrdC/RibB"/>
    <property type="match status" value="1"/>
</dbReference>
<dbReference type="InterPro" id="IPR011125">
    <property type="entry name" value="Znf_HypF"/>
</dbReference>
<evidence type="ECO:0000256" key="10">
    <source>
        <dbReference type="PIRNR" id="PIRNR006256"/>
    </source>
</evidence>
<dbReference type="InterPro" id="IPR004421">
    <property type="entry name" value="Carbamoyltransferase_HypF"/>
</dbReference>
<dbReference type="InterPro" id="IPR006070">
    <property type="entry name" value="Sua5-like_dom"/>
</dbReference>
<evidence type="ECO:0000256" key="9">
    <source>
        <dbReference type="ARBA" id="ARBA00048220"/>
    </source>
</evidence>
<dbReference type="RefSeq" id="WP_163181939.1">
    <property type="nucleotide sequence ID" value="NZ_JAAIWM010000013.1"/>
</dbReference>
<comment type="pathway">
    <text evidence="1">Protein modification; [NiFe] hydrogenase maturation.</text>
</comment>
<dbReference type="Pfam" id="PF07503">
    <property type="entry name" value="zf-HYPF"/>
    <property type="match status" value="2"/>
</dbReference>
<comment type="catalytic activity">
    <reaction evidence="8 11">
        <text>an acyl phosphate + H2O = a carboxylate + phosphate + H(+)</text>
        <dbReference type="Rhea" id="RHEA:14965"/>
        <dbReference type="ChEBI" id="CHEBI:15377"/>
        <dbReference type="ChEBI" id="CHEBI:15378"/>
        <dbReference type="ChEBI" id="CHEBI:29067"/>
        <dbReference type="ChEBI" id="CHEBI:43474"/>
        <dbReference type="ChEBI" id="CHEBI:59918"/>
        <dbReference type="EC" id="3.6.1.7"/>
    </reaction>
</comment>
<keyword evidence="5" id="KW-0479">Metal-binding</keyword>
<dbReference type="EC" id="6.2.-.-" evidence="10"/>
<evidence type="ECO:0000259" key="12">
    <source>
        <dbReference type="PROSITE" id="PS51160"/>
    </source>
</evidence>
<evidence type="ECO:0000256" key="5">
    <source>
        <dbReference type="ARBA" id="ARBA00022723"/>
    </source>
</evidence>
<proteinExistence type="inferred from homology"/>
<evidence type="ECO:0000313" key="15">
    <source>
        <dbReference type="Proteomes" id="UP000481043"/>
    </source>
</evidence>
<protein>
    <recommendedName>
        <fullName evidence="10">Carbamoyltransferase</fullName>
        <ecNumber evidence="10">6.2.-.-</ecNumber>
    </recommendedName>
</protein>
<dbReference type="Proteomes" id="UP000481043">
    <property type="component" value="Unassembled WGS sequence"/>
</dbReference>
<dbReference type="PANTHER" id="PTHR42959">
    <property type="entry name" value="CARBAMOYLTRANSFERASE"/>
    <property type="match status" value="1"/>
</dbReference>
<dbReference type="AlphaFoldDB" id="A0A6M0QCS3"/>
<accession>A0A6M0QCS3</accession>
<comment type="similarity">
    <text evidence="3 10">Belongs to the carbamoyltransferase HypF family.</text>
</comment>
<comment type="similarity">
    <text evidence="2">Belongs to the acylphosphatase family.</text>
</comment>
<dbReference type="EMBL" id="JAAIWM010000013">
    <property type="protein sequence ID" value="NEY74075.1"/>
    <property type="molecule type" value="Genomic_DNA"/>
</dbReference>
<evidence type="ECO:0000256" key="2">
    <source>
        <dbReference type="ARBA" id="ARBA00005614"/>
    </source>
</evidence>
<dbReference type="Pfam" id="PF00708">
    <property type="entry name" value="Acylphosphatase"/>
    <property type="match status" value="1"/>
</dbReference>
<comment type="catalytic activity">
    <reaction evidence="9">
        <text>C-terminal L-cysteinyl-[HypE protein] + carbamoyl phosphate + ATP + H2O = C-terminal S-carboxamide-L-cysteinyl-[HypE protein] + AMP + phosphate + diphosphate + H(+)</text>
        <dbReference type="Rhea" id="RHEA:55636"/>
        <dbReference type="Rhea" id="RHEA-COMP:14247"/>
        <dbReference type="Rhea" id="RHEA-COMP:14392"/>
        <dbReference type="ChEBI" id="CHEBI:15377"/>
        <dbReference type="ChEBI" id="CHEBI:15378"/>
        <dbReference type="ChEBI" id="CHEBI:30616"/>
        <dbReference type="ChEBI" id="CHEBI:33019"/>
        <dbReference type="ChEBI" id="CHEBI:43474"/>
        <dbReference type="ChEBI" id="CHEBI:58228"/>
        <dbReference type="ChEBI" id="CHEBI:76913"/>
        <dbReference type="ChEBI" id="CHEBI:139126"/>
        <dbReference type="ChEBI" id="CHEBI:456215"/>
    </reaction>
</comment>
<feature type="domain" description="YrdC-like" evidence="13">
    <location>
        <begin position="202"/>
        <end position="387"/>
    </location>
</feature>
<dbReference type="InterPro" id="IPR001792">
    <property type="entry name" value="Acylphosphatase-like_dom"/>
</dbReference>
<dbReference type="PIRSF" id="PIRSF006256">
    <property type="entry name" value="CMPcnvr_hdrg_mat"/>
    <property type="match status" value="1"/>
</dbReference>
<dbReference type="PROSITE" id="PS00150">
    <property type="entry name" value="ACYLPHOSPHATASE_1"/>
    <property type="match status" value="1"/>
</dbReference>
<dbReference type="PROSITE" id="PS51163">
    <property type="entry name" value="YRDC"/>
    <property type="match status" value="1"/>
</dbReference>
<keyword evidence="6" id="KW-0863">Zinc-finger</keyword>
<name>A0A6M0QCS3_9BACI</name>
<dbReference type="GO" id="GO:0016743">
    <property type="term" value="F:carboxyl- or carbamoyltransferase activity"/>
    <property type="evidence" value="ECO:0007669"/>
    <property type="project" value="UniProtKB-UniRule"/>
</dbReference>
<dbReference type="Pfam" id="PF22521">
    <property type="entry name" value="HypF_C_2"/>
    <property type="match status" value="1"/>
</dbReference>
<dbReference type="SUPFAM" id="SSF54975">
    <property type="entry name" value="Acylphosphatase/BLUF domain-like"/>
    <property type="match status" value="1"/>
</dbReference>